<dbReference type="EMBL" id="LGRX02028333">
    <property type="protein sequence ID" value="KAK3248196.1"/>
    <property type="molecule type" value="Genomic_DNA"/>
</dbReference>
<reference evidence="2" key="2">
    <citation type="submission" date="2023-06" db="EMBL/GenBank/DDBJ databases">
        <title>Long-read-based genome assembly of the green algal bacterivore Cymbomonas tetramitiformis.</title>
        <authorList>
            <person name="Gyaltshen Y."/>
            <person name="Rozenberg A."/>
            <person name="Paasch A."/>
            <person name="Burns J.A."/>
            <person name="Warring S."/>
            <person name="Larson R."/>
            <person name="Maurer-Alcala X."/>
            <person name="Dacks J."/>
            <person name="Kim E."/>
        </authorList>
    </citation>
    <scope>NUCLEOTIDE SEQUENCE</scope>
    <source>
        <strain evidence="2">PLY_AMNH</strain>
    </source>
</reference>
<keyword evidence="4" id="KW-1185">Reference proteome</keyword>
<dbReference type="AlphaFoldDB" id="A0AAE0C5M4"/>
<proteinExistence type="predicted"/>
<evidence type="ECO:0000313" key="4">
    <source>
        <dbReference type="Proteomes" id="UP001190700"/>
    </source>
</evidence>
<gene>
    <name evidence="3" type="ORF">CYMTET_42332</name>
    <name evidence="2" type="ORF">CYMTET_42334</name>
</gene>
<protein>
    <recommendedName>
        <fullName evidence="5">Helitron helicase-like domain-containing protein</fullName>
    </recommendedName>
</protein>
<feature type="compositionally biased region" description="Low complexity" evidence="1">
    <location>
        <begin position="166"/>
        <end position="217"/>
    </location>
</feature>
<feature type="compositionally biased region" description="Basic and acidic residues" evidence="1">
    <location>
        <begin position="220"/>
        <end position="229"/>
    </location>
</feature>
<comment type="caution">
    <text evidence="2">The sequence shown here is derived from an EMBL/GenBank/DDBJ whole genome shotgun (WGS) entry which is preliminary data.</text>
</comment>
<evidence type="ECO:0000313" key="3">
    <source>
        <dbReference type="EMBL" id="KAK3248196.1"/>
    </source>
</evidence>
<evidence type="ECO:0000256" key="1">
    <source>
        <dbReference type="SAM" id="MobiDB-lite"/>
    </source>
</evidence>
<reference evidence="2 4" key="1">
    <citation type="journal article" date="2015" name="Genome Biol. Evol.">
        <title>Comparative Genomics of a Bacterivorous Green Alga Reveals Evolutionary Causalities and Consequences of Phago-Mixotrophic Mode of Nutrition.</title>
        <authorList>
            <person name="Burns J.A."/>
            <person name="Paasch A."/>
            <person name="Narechania A."/>
            <person name="Kim E."/>
        </authorList>
    </citation>
    <scope>NUCLEOTIDE SEQUENCE [LARGE SCALE GENOMIC DNA]</scope>
    <source>
        <strain evidence="2">PLY_AMNH</strain>
    </source>
</reference>
<evidence type="ECO:0008006" key="5">
    <source>
        <dbReference type="Google" id="ProtNLM"/>
    </source>
</evidence>
<evidence type="ECO:0000313" key="2">
    <source>
        <dbReference type="EMBL" id="KAK3248193.1"/>
    </source>
</evidence>
<sequence>MAFRAQLRIFIEEIIGWDLTDGISHPRVMAKVIAFNAQVEEQGGQNLHAHILVTVAGLPHTHEALVQKLREHPQTTLRGIIKFVEAVKCNDASTDAACPNEFMACNEEPCQKLGQNQFVSVAVPAHIKNTTKPLGFASPEPNTVRCPYSQSDELNGVRNDIPGQAPPAAAARAPAPAPAAGAPPAATAHGMGQAPPAAAARAPAPAPAAGAPPAATAHGMGEHATNECF</sequence>
<dbReference type="Proteomes" id="UP001190700">
    <property type="component" value="Unassembled WGS sequence"/>
</dbReference>
<organism evidence="2 4">
    <name type="scientific">Cymbomonas tetramitiformis</name>
    <dbReference type="NCBI Taxonomy" id="36881"/>
    <lineage>
        <taxon>Eukaryota</taxon>
        <taxon>Viridiplantae</taxon>
        <taxon>Chlorophyta</taxon>
        <taxon>Pyramimonadophyceae</taxon>
        <taxon>Pyramimonadales</taxon>
        <taxon>Pyramimonadaceae</taxon>
        <taxon>Cymbomonas</taxon>
    </lineage>
</organism>
<dbReference type="EMBL" id="LGRX02028334">
    <property type="protein sequence ID" value="KAK3248193.1"/>
    <property type="molecule type" value="Genomic_DNA"/>
</dbReference>
<feature type="region of interest" description="Disordered" evidence="1">
    <location>
        <begin position="133"/>
        <end position="229"/>
    </location>
</feature>
<accession>A0AAE0C5M4</accession>
<name>A0AAE0C5M4_9CHLO</name>